<name>A0ABP9USL1_9BACT</name>
<feature type="domain" description="Transposase IS4-like" evidence="1">
    <location>
        <begin position="117"/>
        <end position="357"/>
    </location>
</feature>
<accession>A0ABP9USL1</accession>
<evidence type="ECO:0000313" key="3">
    <source>
        <dbReference type="EMBL" id="GAA5484520.1"/>
    </source>
</evidence>
<evidence type="ECO:0000259" key="1">
    <source>
        <dbReference type="Pfam" id="PF01609"/>
    </source>
</evidence>
<dbReference type="InterPro" id="IPR047647">
    <property type="entry name" value="ISAs1_transpos"/>
</dbReference>
<dbReference type="NCBIfam" id="NF033564">
    <property type="entry name" value="transpos_ISAs1"/>
    <property type="match status" value="1"/>
</dbReference>
<dbReference type="Pfam" id="PF13808">
    <property type="entry name" value="DDE_Tnp_1_assoc"/>
    <property type="match status" value="1"/>
</dbReference>
<evidence type="ECO:0000259" key="2">
    <source>
        <dbReference type="Pfam" id="PF13808"/>
    </source>
</evidence>
<dbReference type="RefSeq" id="WP_353568619.1">
    <property type="nucleotide sequence ID" value="NZ_BAABRI010000027.1"/>
</dbReference>
<organism evidence="3 4">
    <name type="scientific">Haloferula sargassicola</name>
    <dbReference type="NCBI Taxonomy" id="490096"/>
    <lineage>
        <taxon>Bacteria</taxon>
        <taxon>Pseudomonadati</taxon>
        <taxon>Verrucomicrobiota</taxon>
        <taxon>Verrucomicrobiia</taxon>
        <taxon>Verrucomicrobiales</taxon>
        <taxon>Verrucomicrobiaceae</taxon>
        <taxon>Haloferula</taxon>
    </lineage>
</organism>
<dbReference type="EMBL" id="BAABRI010000027">
    <property type="protein sequence ID" value="GAA5484520.1"/>
    <property type="molecule type" value="Genomic_DNA"/>
</dbReference>
<gene>
    <name evidence="3" type="ORF">Hsar01_03764</name>
</gene>
<dbReference type="PANTHER" id="PTHR30298:SF0">
    <property type="entry name" value="PROTEIN YBFL-RELATED"/>
    <property type="match status" value="1"/>
</dbReference>
<dbReference type="InterPro" id="IPR002559">
    <property type="entry name" value="Transposase_11"/>
</dbReference>
<protein>
    <submittedName>
        <fullName evidence="3">ISAs1 family transposase ISVer2</fullName>
    </submittedName>
</protein>
<dbReference type="InterPro" id="IPR032806">
    <property type="entry name" value="YbfD_N"/>
</dbReference>
<dbReference type="InterPro" id="IPR051698">
    <property type="entry name" value="Transposase_11-like"/>
</dbReference>
<sequence length="393" mass="43997">MPRNPNKTDYSQGFPEGFETFATITDPRNGGNTRHHFGEILFMALAALLCGVRSYELMEEFCELREKWLRKWLKLPHGIPCANTFSRIFQSIDPAAFAGCIAEHLRQAGFEITAGQIAIDGKALRGSRSGELSHVHAVSAWACESGVTLAQAFVGDKSNEITAIPELLAMLNLKGMVVTLDAMGTQRAIAGQIVEGGGDYILCVKANQRRLHDELRDQFDFALRQLSDKKLDKERWSAARTDESGHDRSETRSILVCHDLSWMDQTVRGEWPGLASVVMVHRHTTLGGGKTRSETSYHISSLGETRAAEMLGYIRGHWGIENRCHWVLDAICREDHNQPRDRHAAANLSTLRRIALNAHNRMPQEGKKPKSLPKRELRAASDETYLEKLLSLM</sequence>
<comment type="caution">
    <text evidence="3">The sequence shown here is derived from an EMBL/GenBank/DDBJ whole genome shotgun (WGS) entry which is preliminary data.</text>
</comment>
<dbReference type="Pfam" id="PF01609">
    <property type="entry name" value="DDE_Tnp_1"/>
    <property type="match status" value="1"/>
</dbReference>
<proteinExistence type="predicted"/>
<keyword evidence="4" id="KW-1185">Reference proteome</keyword>
<evidence type="ECO:0000313" key="4">
    <source>
        <dbReference type="Proteomes" id="UP001476282"/>
    </source>
</evidence>
<feature type="domain" description="H repeat-associated protein N-terminal" evidence="2">
    <location>
        <begin position="19"/>
        <end position="104"/>
    </location>
</feature>
<dbReference type="Proteomes" id="UP001476282">
    <property type="component" value="Unassembled WGS sequence"/>
</dbReference>
<dbReference type="PANTHER" id="PTHR30298">
    <property type="entry name" value="H REPEAT-ASSOCIATED PREDICTED TRANSPOSASE"/>
    <property type="match status" value="1"/>
</dbReference>
<reference evidence="3 4" key="1">
    <citation type="submission" date="2024-02" db="EMBL/GenBank/DDBJ databases">
        <title>Haloferula sargassicola NBRC 104335.</title>
        <authorList>
            <person name="Ichikawa N."/>
            <person name="Katano-Makiyama Y."/>
            <person name="Hidaka K."/>
        </authorList>
    </citation>
    <scope>NUCLEOTIDE SEQUENCE [LARGE SCALE GENOMIC DNA]</scope>
    <source>
        <strain evidence="3 4">NBRC 104335</strain>
    </source>
</reference>